<dbReference type="EMBL" id="JAMQAW010000012">
    <property type="protein sequence ID" value="MCM2389862.1"/>
    <property type="molecule type" value="Genomic_DNA"/>
</dbReference>
<proteinExistence type="predicted"/>
<dbReference type="Proteomes" id="UP001431429">
    <property type="component" value="Unassembled WGS sequence"/>
</dbReference>
<organism evidence="1 2">
    <name type="scientific">Streptomyces albipurpureus</name>
    <dbReference type="NCBI Taxonomy" id="2897419"/>
    <lineage>
        <taxon>Bacteria</taxon>
        <taxon>Bacillati</taxon>
        <taxon>Actinomycetota</taxon>
        <taxon>Actinomycetes</taxon>
        <taxon>Kitasatosporales</taxon>
        <taxon>Streptomycetaceae</taxon>
        <taxon>Streptomyces</taxon>
    </lineage>
</organism>
<evidence type="ECO:0000313" key="2">
    <source>
        <dbReference type="Proteomes" id="UP001431429"/>
    </source>
</evidence>
<keyword evidence="2" id="KW-1185">Reference proteome</keyword>
<name>A0ABT0UML8_9ACTN</name>
<accession>A0ABT0UML8</accession>
<sequence length="69" mass="7285">MGVIAMPPCGEVAFGMVVIGNPNANRPGTLPRDDHMACAEMAVERQLERRATTPPGLVLPRASTIESAI</sequence>
<gene>
    <name evidence="1" type="ORF">NBG84_16465</name>
</gene>
<dbReference type="RefSeq" id="WP_250920204.1">
    <property type="nucleotide sequence ID" value="NZ_JAMQAW010000012.1"/>
</dbReference>
<reference evidence="1" key="1">
    <citation type="submission" date="2022-06" db="EMBL/GenBank/DDBJ databases">
        <title>Genome public.</title>
        <authorList>
            <person name="Sun Q."/>
        </authorList>
    </citation>
    <scope>NUCLEOTIDE SEQUENCE</scope>
    <source>
        <strain evidence="1">CWNU-1</strain>
    </source>
</reference>
<protein>
    <submittedName>
        <fullName evidence="1">Uncharacterized protein</fullName>
    </submittedName>
</protein>
<comment type="caution">
    <text evidence="1">The sequence shown here is derived from an EMBL/GenBank/DDBJ whole genome shotgun (WGS) entry which is preliminary data.</text>
</comment>
<evidence type="ECO:0000313" key="1">
    <source>
        <dbReference type="EMBL" id="MCM2389862.1"/>
    </source>
</evidence>